<reference evidence="1" key="1">
    <citation type="journal article" date="2023" name="Science">
        <title>Genome structures resolve the early diversification of teleost fishes.</title>
        <authorList>
            <person name="Parey E."/>
            <person name="Louis A."/>
            <person name="Montfort J."/>
            <person name="Bouchez O."/>
            <person name="Roques C."/>
            <person name="Iampietro C."/>
            <person name="Lluch J."/>
            <person name="Castinel A."/>
            <person name="Donnadieu C."/>
            <person name="Desvignes T."/>
            <person name="Floi Bucao C."/>
            <person name="Jouanno E."/>
            <person name="Wen M."/>
            <person name="Mejri S."/>
            <person name="Dirks R."/>
            <person name="Jansen H."/>
            <person name="Henkel C."/>
            <person name="Chen W.J."/>
            <person name="Zahm M."/>
            <person name="Cabau C."/>
            <person name="Klopp C."/>
            <person name="Thompson A.W."/>
            <person name="Robinson-Rechavi M."/>
            <person name="Braasch I."/>
            <person name="Lecointre G."/>
            <person name="Bobe J."/>
            <person name="Postlethwait J.H."/>
            <person name="Berthelot C."/>
            <person name="Roest Crollius H."/>
            <person name="Guiguen Y."/>
        </authorList>
    </citation>
    <scope>NUCLEOTIDE SEQUENCE</scope>
    <source>
        <strain evidence="1">NC1722</strain>
    </source>
</reference>
<protein>
    <submittedName>
        <fullName evidence="1">Uncharacterized protein</fullName>
    </submittedName>
</protein>
<gene>
    <name evidence="1" type="ORF">AAFF_G00169660</name>
</gene>
<accession>A0AAD7RPA8</accession>
<proteinExistence type="predicted"/>
<sequence length="134" mass="14561">MQPVAAAGLREHVSASQVGHCGQFGPGVSRRPLGSSIKLSQCGIPWHMEPPESRHLENRLRTRPRKALFTATRQMIKAHFRDKVAGSKAASRDCARSRGTPAARLLAKPVALRGGALMWRPAQGPVPSVLRLFP</sequence>
<evidence type="ECO:0000313" key="2">
    <source>
        <dbReference type="Proteomes" id="UP001221898"/>
    </source>
</evidence>
<evidence type="ECO:0000313" key="1">
    <source>
        <dbReference type="EMBL" id="KAJ8386496.1"/>
    </source>
</evidence>
<keyword evidence="2" id="KW-1185">Reference proteome</keyword>
<name>A0AAD7RPA8_9TELE</name>
<dbReference type="Proteomes" id="UP001221898">
    <property type="component" value="Unassembled WGS sequence"/>
</dbReference>
<comment type="caution">
    <text evidence="1">The sequence shown here is derived from an EMBL/GenBank/DDBJ whole genome shotgun (WGS) entry which is preliminary data.</text>
</comment>
<dbReference type="AlphaFoldDB" id="A0AAD7RPA8"/>
<organism evidence="1 2">
    <name type="scientific">Aldrovandia affinis</name>
    <dbReference type="NCBI Taxonomy" id="143900"/>
    <lineage>
        <taxon>Eukaryota</taxon>
        <taxon>Metazoa</taxon>
        <taxon>Chordata</taxon>
        <taxon>Craniata</taxon>
        <taxon>Vertebrata</taxon>
        <taxon>Euteleostomi</taxon>
        <taxon>Actinopterygii</taxon>
        <taxon>Neopterygii</taxon>
        <taxon>Teleostei</taxon>
        <taxon>Notacanthiformes</taxon>
        <taxon>Halosauridae</taxon>
        <taxon>Aldrovandia</taxon>
    </lineage>
</organism>
<dbReference type="EMBL" id="JAINUG010000227">
    <property type="protein sequence ID" value="KAJ8386496.1"/>
    <property type="molecule type" value="Genomic_DNA"/>
</dbReference>